<sequence>MGAEGLTRLRDDELERLAVSRQRRISSMATELLQARERGLMPTVDLATELLVNRIPVEMKDGTYVAIPEAALHVCAWTPEEGGKGKTTQVHLQFEAGEGVSFVHRMKSGPAVDQLIILLAEYRAEVWPQYRGVRVR</sequence>
<accession>A0A0F9TY97</accession>
<protein>
    <submittedName>
        <fullName evidence="1">Uncharacterized protein</fullName>
    </submittedName>
</protein>
<name>A0A0F9TY97_9ZZZZ</name>
<reference evidence="1" key="1">
    <citation type="journal article" date="2015" name="Nature">
        <title>Complex archaea that bridge the gap between prokaryotes and eukaryotes.</title>
        <authorList>
            <person name="Spang A."/>
            <person name="Saw J.H."/>
            <person name="Jorgensen S.L."/>
            <person name="Zaremba-Niedzwiedzka K."/>
            <person name="Martijn J."/>
            <person name="Lind A.E."/>
            <person name="van Eijk R."/>
            <person name="Schleper C."/>
            <person name="Guy L."/>
            <person name="Ettema T.J."/>
        </authorList>
    </citation>
    <scope>NUCLEOTIDE SEQUENCE</scope>
</reference>
<gene>
    <name evidence="1" type="ORF">LCGC14_0274170</name>
</gene>
<dbReference type="AlphaFoldDB" id="A0A0F9TY97"/>
<evidence type="ECO:0000313" key="1">
    <source>
        <dbReference type="EMBL" id="KKN86005.1"/>
    </source>
</evidence>
<dbReference type="EMBL" id="LAZR01000153">
    <property type="protein sequence ID" value="KKN86005.1"/>
    <property type="molecule type" value="Genomic_DNA"/>
</dbReference>
<organism evidence="1">
    <name type="scientific">marine sediment metagenome</name>
    <dbReference type="NCBI Taxonomy" id="412755"/>
    <lineage>
        <taxon>unclassified sequences</taxon>
        <taxon>metagenomes</taxon>
        <taxon>ecological metagenomes</taxon>
    </lineage>
</organism>
<comment type="caution">
    <text evidence="1">The sequence shown here is derived from an EMBL/GenBank/DDBJ whole genome shotgun (WGS) entry which is preliminary data.</text>
</comment>
<proteinExistence type="predicted"/>